<proteinExistence type="predicted"/>
<evidence type="ECO:0000313" key="2">
    <source>
        <dbReference type="EMBL" id="KAI1849560.1"/>
    </source>
</evidence>
<comment type="caution">
    <text evidence="2">The sequence shown here is derived from an EMBL/GenBank/DDBJ whole genome shotgun (WGS) entry which is preliminary data.</text>
</comment>
<organism evidence="2 3">
    <name type="scientific">Neoarthrinium moseri</name>
    <dbReference type="NCBI Taxonomy" id="1658444"/>
    <lineage>
        <taxon>Eukaryota</taxon>
        <taxon>Fungi</taxon>
        <taxon>Dikarya</taxon>
        <taxon>Ascomycota</taxon>
        <taxon>Pezizomycotina</taxon>
        <taxon>Sordariomycetes</taxon>
        <taxon>Xylariomycetidae</taxon>
        <taxon>Amphisphaeriales</taxon>
        <taxon>Apiosporaceae</taxon>
        <taxon>Neoarthrinium</taxon>
    </lineage>
</organism>
<dbReference type="OrthoDB" id="5383784at2759"/>
<name>A0A9Q0AHI2_9PEZI</name>
<keyword evidence="3" id="KW-1185">Reference proteome</keyword>
<feature type="region of interest" description="Disordered" evidence="1">
    <location>
        <begin position="553"/>
        <end position="580"/>
    </location>
</feature>
<feature type="compositionally biased region" description="Low complexity" evidence="1">
    <location>
        <begin position="564"/>
        <end position="580"/>
    </location>
</feature>
<feature type="compositionally biased region" description="Basic and acidic residues" evidence="1">
    <location>
        <begin position="31"/>
        <end position="40"/>
    </location>
</feature>
<feature type="region of interest" description="Disordered" evidence="1">
    <location>
        <begin position="1"/>
        <end position="40"/>
    </location>
</feature>
<reference evidence="2" key="1">
    <citation type="submission" date="2021-03" db="EMBL/GenBank/DDBJ databases">
        <title>Revisited historic fungal species revealed as producer of novel bioactive compounds through whole genome sequencing and comparative genomics.</title>
        <authorList>
            <person name="Vignolle G.A."/>
            <person name="Hochenegger N."/>
            <person name="Mach R.L."/>
            <person name="Mach-Aigner A.R."/>
            <person name="Javad Rahimi M."/>
            <person name="Salim K.A."/>
            <person name="Chan C.M."/>
            <person name="Lim L.B.L."/>
            <person name="Cai F."/>
            <person name="Druzhinina I.S."/>
            <person name="U'Ren J.M."/>
            <person name="Derntl C."/>
        </authorList>
    </citation>
    <scope>NUCLEOTIDE SEQUENCE</scope>
    <source>
        <strain evidence="2">TUCIM 5799</strain>
    </source>
</reference>
<feature type="compositionally biased region" description="Basic and acidic residues" evidence="1">
    <location>
        <begin position="553"/>
        <end position="562"/>
    </location>
</feature>
<sequence>MGRLGPLTSQALGRSPYDDAVEGTGEDDPHEPERRYDEKGRIVNPETKRIIKNVIRAHNEVMLVIGVAEPEHSAGDSPEVAMAKEHQAYESETGRTLLSIGRSLGILGIWGVHGVRQRIMLYQPYSNVEFWELAQYERQQYSLKQLLLTGLPSFVVMQGIHWTRLSVDWVLKKPWVGGTLMWCQFHFHLFLTMQRLNLIPASKLFPGVKFFIPFTNTSPIAPPPPIGTLSPSSVGGWLNSLALNVAPYVAFFLCGRIWNAVHVHVWPHIQKRLPHPSRNPAFHTRPFTMERHPTVSEETWQTVPESPTLGAADREIRHGRNSDPAVVGLDAVRDLPHHQGIHDMESFQDVPTLQALEGQASAADNAIPLGAVRRQSTFSSRGGDQDYGTDEEDADIINPTLISFDVDTTESTEQPTGVWSAELRPSNGVEGRLVPKEEPVYVVNPLTSLPSVLAADILTNLITYVLCAPFDAMAIRAAARAFARRRGLPMTNMYEISLLDAFSWRGWGNIIGLEIVRLLISGEIWAMTSILSQWLHVTDEEWREFHLEEQEEKERERRRHADQAASDAVARLEAAADAQA</sequence>
<evidence type="ECO:0000256" key="1">
    <source>
        <dbReference type="SAM" id="MobiDB-lite"/>
    </source>
</evidence>
<gene>
    <name evidence="2" type="ORF">JX265_013625</name>
</gene>
<dbReference type="AlphaFoldDB" id="A0A9Q0AHI2"/>
<feature type="compositionally biased region" description="Acidic residues" evidence="1">
    <location>
        <begin position="19"/>
        <end position="30"/>
    </location>
</feature>
<evidence type="ECO:0000313" key="3">
    <source>
        <dbReference type="Proteomes" id="UP000829685"/>
    </source>
</evidence>
<accession>A0A9Q0AHI2</accession>
<dbReference type="EMBL" id="JAFIMR010000076">
    <property type="protein sequence ID" value="KAI1849560.1"/>
    <property type="molecule type" value="Genomic_DNA"/>
</dbReference>
<protein>
    <submittedName>
        <fullName evidence="2">Uncharacterized protein</fullName>
    </submittedName>
</protein>
<dbReference type="Proteomes" id="UP000829685">
    <property type="component" value="Unassembled WGS sequence"/>
</dbReference>